<gene>
    <name evidence="1" type="ORF">LCGC14_0815660</name>
</gene>
<comment type="caution">
    <text evidence="1">The sequence shown here is derived from an EMBL/GenBank/DDBJ whole genome shotgun (WGS) entry which is preliminary data.</text>
</comment>
<name>A0A0F9S5E7_9ZZZZ</name>
<protein>
    <submittedName>
        <fullName evidence="1">Uncharacterized protein</fullName>
    </submittedName>
</protein>
<evidence type="ECO:0000313" key="1">
    <source>
        <dbReference type="EMBL" id="KKN32286.1"/>
    </source>
</evidence>
<dbReference type="EMBL" id="LAZR01002263">
    <property type="protein sequence ID" value="KKN32286.1"/>
    <property type="molecule type" value="Genomic_DNA"/>
</dbReference>
<organism evidence="1">
    <name type="scientific">marine sediment metagenome</name>
    <dbReference type="NCBI Taxonomy" id="412755"/>
    <lineage>
        <taxon>unclassified sequences</taxon>
        <taxon>metagenomes</taxon>
        <taxon>ecological metagenomes</taxon>
    </lineage>
</organism>
<reference evidence="1" key="1">
    <citation type="journal article" date="2015" name="Nature">
        <title>Complex archaea that bridge the gap between prokaryotes and eukaryotes.</title>
        <authorList>
            <person name="Spang A."/>
            <person name="Saw J.H."/>
            <person name="Jorgensen S.L."/>
            <person name="Zaremba-Niedzwiedzka K."/>
            <person name="Martijn J."/>
            <person name="Lind A.E."/>
            <person name="van Eijk R."/>
            <person name="Schleper C."/>
            <person name="Guy L."/>
            <person name="Ettema T.J."/>
        </authorList>
    </citation>
    <scope>NUCLEOTIDE SEQUENCE</scope>
</reference>
<proteinExistence type="predicted"/>
<dbReference type="AlphaFoldDB" id="A0A0F9S5E7"/>
<sequence length="87" mass="10036">MYNTFIENLESDCLLCIRISDNKLDEENWGVDGLTIKGGVVVKQIRLLNGIYKLPNMVGRTTDQLIEWTQYNGTGTHPEEYHEISKY</sequence>
<accession>A0A0F9S5E7</accession>